<name>A0A6J4RY80_9ACTN</name>
<feature type="non-terminal residue" evidence="2">
    <location>
        <position position="1"/>
    </location>
</feature>
<feature type="non-terminal residue" evidence="2">
    <location>
        <position position="139"/>
    </location>
</feature>
<sequence length="139" mass="14650">ALAPARDHAQAAPARRAPGHRGGRRGVARAARTADRPRAPVHPPHVGVADAQRERLTRRAPRLRVVVQQRGSRGLCVDAHAGGSGRHARARQGRADGLVAEPADQRRATGAGHVAGDLPVRAPRPRRRAIAAGHADGRV</sequence>
<feature type="region of interest" description="Disordered" evidence="1">
    <location>
        <begin position="100"/>
        <end position="139"/>
    </location>
</feature>
<reference evidence="2" key="1">
    <citation type="submission" date="2020-02" db="EMBL/GenBank/DDBJ databases">
        <authorList>
            <person name="Meier V. D."/>
        </authorList>
    </citation>
    <scope>NUCLEOTIDE SEQUENCE</scope>
    <source>
        <strain evidence="2">AVDCRST_MAG67</strain>
    </source>
</reference>
<protein>
    <submittedName>
        <fullName evidence="2">UPF0047 protein YjbQ</fullName>
    </submittedName>
</protein>
<dbReference type="AlphaFoldDB" id="A0A6J4RY80"/>
<feature type="compositionally biased region" description="Basic residues" evidence="1">
    <location>
        <begin position="17"/>
        <end position="27"/>
    </location>
</feature>
<feature type="region of interest" description="Disordered" evidence="1">
    <location>
        <begin position="1"/>
        <end position="55"/>
    </location>
</feature>
<accession>A0A6J4RY80</accession>
<gene>
    <name evidence="2" type="ORF">AVDCRST_MAG67-801</name>
</gene>
<proteinExistence type="predicted"/>
<evidence type="ECO:0000313" key="2">
    <source>
        <dbReference type="EMBL" id="CAA9480005.1"/>
    </source>
</evidence>
<evidence type="ECO:0000256" key="1">
    <source>
        <dbReference type="SAM" id="MobiDB-lite"/>
    </source>
</evidence>
<organism evidence="2">
    <name type="scientific">uncultured Solirubrobacteraceae bacterium</name>
    <dbReference type="NCBI Taxonomy" id="1162706"/>
    <lineage>
        <taxon>Bacteria</taxon>
        <taxon>Bacillati</taxon>
        <taxon>Actinomycetota</taxon>
        <taxon>Thermoleophilia</taxon>
        <taxon>Solirubrobacterales</taxon>
        <taxon>Solirubrobacteraceae</taxon>
        <taxon>environmental samples</taxon>
    </lineage>
</organism>
<dbReference type="EMBL" id="CADCVQ010000040">
    <property type="protein sequence ID" value="CAA9480005.1"/>
    <property type="molecule type" value="Genomic_DNA"/>
</dbReference>